<evidence type="ECO:0000313" key="9">
    <source>
        <dbReference type="Proteomes" id="UP001224775"/>
    </source>
</evidence>
<dbReference type="PROSITE" id="PS50059">
    <property type="entry name" value="FKBP_PPIASE"/>
    <property type="match status" value="1"/>
</dbReference>
<evidence type="ECO:0000259" key="7">
    <source>
        <dbReference type="PROSITE" id="PS50059"/>
    </source>
</evidence>
<feature type="chain" id="PRO_5042196149" description="peptidylprolyl isomerase" evidence="6">
    <location>
        <begin position="20"/>
        <end position="178"/>
    </location>
</feature>
<keyword evidence="9" id="KW-1185">Reference proteome</keyword>
<dbReference type="GO" id="GO:0005783">
    <property type="term" value="C:endoplasmic reticulum"/>
    <property type="evidence" value="ECO:0007669"/>
    <property type="project" value="TreeGrafter"/>
</dbReference>
<evidence type="ECO:0000256" key="2">
    <source>
        <dbReference type="ARBA" id="ARBA00013194"/>
    </source>
</evidence>
<sequence>MKIAIALLLALAAIDSLSALSWRRKKQKKRAKEGWRRTKKGWERLNLPPDSKLQVGVTYRPKHCSAKSQKGDFISIHYNGTLFTNGNVFDSSILREYPFVFQLGKRSTHDGFEKGLLGMCVGEKRKLVVASGMAYGEVGGFGSEGAAKIKPNATLVYGVELLEILSEEAAAPDMVWGL</sequence>
<dbReference type="SUPFAM" id="SSF54534">
    <property type="entry name" value="FKBP-like"/>
    <property type="match status" value="1"/>
</dbReference>
<name>A0AAD8YDQ3_9STRA</name>
<dbReference type="PANTHER" id="PTHR45779">
    <property type="entry name" value="PEPTIDYLPROLYL ISOMERASE"/>
    <property type="match status" value="1"/>
</dbReference>
<evidence type="ECO:0000256" key="1">
    <source>
        <dbReference type="ARBA" id="ARBA00000971"/>
    </source>
</evidence>
<dbReference type="Pfam" id="PF00254">
    <property type="entry name" value="FKBP_C"/>
    <property type="match status" value="1"/>
</dbReference>
<keyword evidence="3 5" id="KW-0697">Rotamase</keyword>
<keyword evidence="4 5" id="KW-0413">Isomerase</keyword>
<keyword evidence="6" id="KW-0732">Signal</keyword>
<comment type="caution">
    <text evidence="8">The sequence shown here is derived from an EMBL/GenBank/DDBJ whole genome shotgun (WGS) entry which is preliminary data.</text>
</comment>
<evidence type="ECO:0000256" key="6">
    <source>
        <dbReference type="SAM" id="SignalP"/>
    </source>
</evidence>
<evidence type="ECO:0000313" key="8">
    <source>
        <dbReference type="EMBL" id="KAK1744302.1"/>
    </source>
</evidence>
<organism evidence="8 9">
    <name type="scientific">Skeletonema marinoi</name>
    <dbReference type="NCBI Taxonomy" id="267567"/>
    <lineage>
        <taxon>Eukaryota</taxon>
        <taxon>Sar</taxon>
        <taxon>Stramenopiles</taxon>
        <taxon>Ochrophyta</taxon>
        <taxon>Bacillariophyta</taxon>
        <taxon>Coscinodiscophyceae</taxon>
        <taxon>Thalassiosirophycidae</taxon>
        <taxon>Thalassiosirales</taxon>
        <taxon>Skeletonemataceae</taxon>
        <taxon>Skeletonema</taxon>
        <taxon>Skeletonema marinoi-dohrnii complex</taxon>
    </lineage>
</organism>
<accession>A0AAD8YDQ3</accession>
<dbReference type="EC" id="5.2.1.8" evidence="2 5"/>
<evidence type="ECO:0000256" key="4">
    <source>
        <dbReference type="ARBA" id="ARBA00023235"/>
    </source>
</evidence>
<feature type="domain" description="PPIase FKBP-type" evidence="7">
    <location>
        <begin position="71"/>
        <end position="165"/>
    </location>
</feature>
<dbReference type="InterPro" id="IPR044609">
    <property type="entry name" value="FKBP2/11"/>
</dbReference>
<dbReference type="Gene3D" id="3.10.50.40">
    <property type="match status" value="1"/>
</dbReference>
<feature type="signal peptide" evidence="6">
    <location>
        <begin position="1"/>
        <end position="19"/>
    </location>
</feature>
<dbReference type="InterPro" id="IPR046357">
    <property type="entry name" value="PPIase_dom_sf"/>
</dbReference>
<dbReference type="InterPro" id="IPR001179">
    <property type="entry name" value="PPIase_FKBP_dom"/>
</dbReference>
<dbReference type="GO" id="GO:0003755">
    <property type="term" value="F:peptidyl-prolyl cis-trans isomerase activity"/>
    <property type="evidence" value="ECO:0007669"/>
    <property type="project" value="UniProtKB-KW"/>
</dbReference>
<gene>
    <name evidence="8" type="ORF">QTG54_004835</name>
</gene>
<evidence type="ECO:0000256" key="3">
    <source>
        <dbReference type="ARBA" id="ARBA00023110"/>
    </source>
</evidence>
<reference evidence="8" key="1">
    <citation type="submission" date="2023-06" db="EMBL/GenBank/DDBJ databases">
        <title>Survivors Of The Sea: Transcriptome response of Skeletonema marinoi to long-term dormancy.</title>
        <authorList>
            <person name="Pinder M.I.M."/>
            <person name="Kourtchenko O."/>
            <person name="Robertson E.K."/>
            <person name="Larsson T."/>
            <person name="Maumus F."/>
            <person name="Osuna-Cruz C.M."/>
            <person name="Vancaester E."/>
            <person name="Stenow R."/>
            <person name="Vandepoele K."/>
            <person name="Ploug H."/>
            <person name="Bruchert V."/>
            <person name="Godhe A."/>
            <person name="Topel M."/>
        </authorList>
    </citation>
    <scope>NUCLEOTIDE SEQUENCE</scope>
    <source>
        <strain evidence="8">R05AC</strain>
    </source>
</reference>
<dbReference type="PANTHER" id="PTHR45779:SF7">
    <property type="entry name" value="PEPTIDYLPROLYL ISOMERASE"/>
    <property type="match status" value="1"/>
</dbReference>
<dbReference type="Proteomes" id="UP001224775">
    <property type="component" value="Unassembled WGS sequence"/>
</dbReference>
<proteinExistence type="predicted"/>
<protein>
    <recommendedName>
        <fullName evidence="2 5">peptidylprolyl isomerase</fullName>
        <ecNumber evidence="2 5">5.2.1.8</ecNumber>
    </recommendedName>
</protein>
<dbReference type="FunFam" id="3.10.50.40:FF:000006">
    <property type="entry name" value="Peptidyl-prolyl cis-trans isomerase"/>
    <property type="match status" value="1"/>
</dbReference>
<dbReference type="EMBL" id="JATAAI010000007">
    <property type="protein sequence ID" value="KAK1744302.1"/>
    <property type="molecule type" value="Genomic_DNA"/>
</dbReference>
<dbReference type="AlphaFoldDB" id="A0AAD8YDQ3"/>
<evidence type="ECO:0000256" key="5">
    <source>
        <dbReference type="PROSITE-ProRule" id="PRU00277"/>
    </source>
</evidence>
<comment type="catalytic activity">
    <reaction evidence="1 5">
        <text>[protein]-peptidylproline (omega=180) = [protein]-peptidylproline (omega=0)</text>
        <dbReference type="Rhea" id="RHEA:16237"/>
        <dbReference type="Rhea" id="RHEA-COMP:10747"/>
        <dbReference type="Rhea" id="RHEA-COMP:10748"/>
        <dbReference type="ChEBI" id="CHEBI:83833"/>
        <dbReference type="ChEBI" id="CHEBI:83834"/>
        <dbReference type="EC" id="5.2.1.8"/>
    </reaction>
</comment>